<dbReference type="Gene3D" id="1.25.40.20">
    <property type="entry name" value="Ankyrin repeat-containing domain"/>
    <property type="match status" value="2"/>
</dbReference>
<evidence type="ECO:0000313" key="5">
    <source>
        <dbReference type="EMBL" id="CAI6091797.1"/>
    </source>
</evidence>
<proteinExistence type="predicted"/>
<dbReference type="SUPFAM" id="SSF48403">
    <property type="entry name" value="Ankyrin repeat"/>
    <property type="match status" value="1"/>
</dbReference>
<evidence type="ECO:0000256" key="2">
    <source>
        <dbReference type="ARBA" id="ARBA00023043"/>
    </source>
</evidence>
<dbReference type="PRINTS" id="PR01415">
    <property type="entry name" value="ANKYRIN"/>
</dbReference>
<gene>
    <name evidence="5" type="ORF">CCHLO57077_00005957</name>
</gene>
<dbReference type="PROSITE" id="PS50297">
    <property type="entry name" value="ANK_REP_REGION"/>
    <property type="match status" value="5"/>
</dbReference>
<dbReference type="PANTHER" id="PTHR24171">
    <property type="entry name" value="ANKYRIN REPEAT DOMAIN-CONTAINING PROTEIN 39-RELATED"/>
    <property type="match status" value="1"/>
</dbReference>
<keyword evidence="6" id="KW-1185">Reference proteome</keyword>
<feature type="domain" description="Nephrocystin 3-like N-terminal" evidence="4">
    <location>
        <begin position="6"/>
        <end position="75"/>
    </location>
</feature>
<dbReference type="SMART" id="SM00248">
    <property type="entry name" value="ANK"/>
    <property type="match status" value="6"/>
</dbReference>
<dbReference type="PANTHER" id="PTHR24171:SF10">
    <property type="entry name" value="ANKYRIN REPEAT DOMAIN-CONTAINING PROTEIN 29-LIKE"/>
    <property type="match status" value="1"/>
</dbReference>
<evidence type="ECO:0000256" key="3">
    <source>
        <dbReference type="PROSITE-ProRule" id="PRU00023"/>
    </source>
</evidence>
<evidence type="ECO:0000313" key="6">
    <source>
        <dbReference type="Proteomes" id="UP001160390"/>
    </source>
</evidence>
<organism evidence="5 6">
    <name type="scientific">Clonostachys chloroleuca</name>
    <dbReference type="NCBI Taxonomy" id="1926264"/>
    <lineage>
        <taxon>Eukaryota</taxon>
        <taxon>Fungi</taxon>
        <taxon>Dikarya</taxon>
        <taxon>Ascomycota</taxon>
        <taxon>Pezizomycotina</taxon>
        <taxon>Sordariomycetes</taxon>
        <taxon>Hypocreomycetidae</taxon>
        <taxon>Hypocreales</taxon>
        <taxon>Bionectriaceae</taxon>
        <taxon>Clonostachys</taxon>
    </lineage>
</organism>
<accession>A0AA35M7L0</accession>
<keyword evidence="2 3" id="KW-0040">ANK repeat</keyword>
<dbReference type="Proteomes" id="UP001160390">
    <property type="component" value="Unassembled WGS sequence"/>
</dbReference>
<name>A0AA35M7L0_9HYPO</name>
<sequence length="367" mass="41213">MSLYERDASAMVNSTISLWTIFQNAVKDLRTGSVTIVLDAIDECSESASLIKSIEKQFYNGAVNYGKLKFRLTSRPYRQIISEFYGLAEGFPEIHIPGEEESEMISYEANHVIAHRIQHLSKKRQWSPAIREHLRNSRSFSEWNLHWSNYRRSSDGTWYMLPQVDQTTIINLPSFLGYHIIVRLLLQYRADPEIRCSHNRMPLFYAASNGHVATVQLLLEAGVRFDVMVGGFDPRTPLFQAAENGHDAVVNLLLERGGDSNLRREYRVSLPLQEAAKNGHKAIVGILLERGADVHARGYHGESSLLLAAKYGYEGTVSLLVNKGVSMEERDGNDETSLIQAVNNGYKTAISVLVEKGANIEAVDNQG</sequence>
<dbReference type="PROSITE" id="PS50088">
    <property type="entry name" value="ANK_REPEAT"/>
    <property type="match status" value="5"/>
</dbReference>
<protein>
    <recommendedName>
        <fullName evidence="4">Nephrocystin 3-like N-terminal domain-containing protein</fullName>
    </recommendedName>
</protein>
<feature type="repeat" description="ANK" evidence="3">
    <location>
        <begin position="267"/>
        <end position="299"/>
    </location>
</feature>
<dbReference type="InterPro" id="IPR056884">
    <property type="entry name" value="NPHP3-like_N"/>
</dbReference>
<evidence type="ECO:0000256" key="1">
    <source>
        <dbReference type="ARBA" id="ARBA00022737"/>
    </source>
</evidence>
<dbReference type="AlphaFoldDB" id="A0AA35M7L0"/>
<dbReference type="Pfam" id="PF12796">
    <property type="entry name" value="Ank_2"/>
    <property type="match status" value="2"/>
</dbReference>
<dbReference type="EMBL" id="CABFNP030001195">
    <property type="protein sequence ID" value="CAI6091797.1"/>
    <property type="molecule type" value="Genomic_DNA"/>
</dbReference>
<keyword evidence="1" id="KW-0677">Repeat</keyword>
<evidence type="ECO:0000259" key="4">
    <source>
        <dbReference type="Pfam" id="PF24883"/>
    </source>
</evidence>
<feature type="repeat" description="ANK" evidence="3">
    <location>
        <begin position="333"/>
        <end position="365"/>
    </location>
</feature>
<dbReference type="Pfam" id="PF24883">
    <property type="entry name" value="NPHP3_N"/>
    <property type="match status" value="1"/>
</dbReference>
<comment type="caution">
    <text evidence="5">The sequence shown here is derived from an EMBL/GenBank/DDBJ whole genome shotgun (WGS) entry which is preliminary data.</text>
</comment>
<reference evidence="5" key="1">
    <citation type="submission" date="2023-01" db="EMBL/GenBank/DDBJ databases">
        <authorList>
            <person name="Piombo E."/>
        </authorList>
    </citation>
    <scope>NUCLEOTIDE SEQUENCE</scope>
</reference>
<dbReference type="InterPro" id="IPR002110">
    <property type="entry name" value="Ankyrin_rpt"/>
</dbReference>
<feature type="repeat" description="ANK" evidence="3">
    <location>
        <begin position="300"/>
        <end position="332"/>
    </location>
</feature>
<feature type="repeat" description="ANK" evidence="3">
    <location>
        <begin position="233"/>
        <end position="265"/>
    </location>
</feature>
<dbReference type="InterPro" id="IPR036770">
    <property type="entry name" value="Ankyrin_rpt-contain_sf"/>
</dbReference>
<feature type="repeat" description="ANK" evidence="3">
    <location>
        <begin position="198"/>
        <end position="230"/>
    </location>
</feature>